<dbReference type="Gene3D" id="3.30.420.240">
    <property type="match status" value="1"/>
</dbReference>
<evidence type="ECO:0000313" key="2">
    <source>
        <dbReference type="Proteomes" id="UP000308430"/>
    </source>
</evidence>
<comment type="caution">
    <text evidence="1">The sequence shown here is derived from an EMBL/GenBank/DDBJ whole genome shotgun (WGS) entry which is preliminary data.</text>
</comment>
<dbReference type="SUPFAM" id="SSF52540">
    <property type="entry name" value="P-loop containing nucleoside triphosphate hydrolases"/>
    <property type="match status" value="1"/>
</dbReference>
<dbReference type="AlphaFoldDB" id="A0A4S4B5G2"/>
<organism evidence="1 2">
    <name type="scientific">Pseudothauera nasutitermitis</name>
    <dbReference type="NCBI Taxonomy" id="2565930"/>
    <lineage>
        <taxon>Bacteria</taxon>
        <taxon>Pseudomonadati</taxon>
        <taxon>Pseudomonadota</taxon>
        <taxon>Betaproteobacteria</taxon>
        <taxon>Rhodocyclales</taxon>
        <taxon>Zoogloeaceae</taxon>
        <taxon>Pseudothauera</taxon>
    </lineage>
</organism>
<keyword evidence="2" id="KW-1185">Reference proteome</keyword>
<reference evidence="1 2" key="1">
    <citation type="submission" date="2019-04" db="EMBL/GenBank/DDBJ databases">
        <title>Azoarcus nasutitermitis sp. nov. isolated from termite nest.</title>
        <authorList>
            <person name="Lin S.-Y."/>
            <person name="Hameed A."/>
            <person name="Hsu Y.-H."/>
            <person name="Young C.-C."/>
        </authorList>
    </citation>
    <scope>NUCLEOTIDE SEQUENCE [LARGE SCALE GENOMIC DNA]</scope>
    <source>
        <strain evidence="1 2">CC-YHH838</strain>
    </source>
</reference>
<proteinExistence type="predicted"/>
<protein>
    <recommendedName>
        <fullName evidence="3">Terminase</fullName>
    </recommendedName>
</protein>
<name>A0A4S4B5G2_9RHOO</name>
<dbReference type="Gene3D" id="3.40.50.300">
    <property type="entry name" value="P-loop containing nucleotide triphosphate hydrolases"/>
    <property type="match status" value="1"/>
</dbReference>
<gene>
    <name evidence="1" type="ORF">E6C76_03955</name>
</gene>
<dbReference type="Proteomes" id="UP000308430">
    <property type="component" value="Unassembled WGS sequence"/>
</dbReference>
<dbReference type="InterPro" id="IPR027417">
    <property type="entry name" value="P-loop_NTPase"/>
</dbReference>
<dbReference type="OrthoDB" id="9775154at2"/>
<sequence>MTKRRRNRNLLEDPRYQAFVERYHADPLRFAVEVTGFMPSADQMDLFQSITTPNAKVSVVSGTGTGKTASFARIALWHLLCFPVAVYDGKVEVGSNTYIGAPFIQQVADGIWKEMQDARIAIANGPHAWINDFFTITKTRVHVNGYAEQWFVTQIAMKKGEAIGVAGKHRYWQLIIIDEAAGVPDEHFDVIDGTQTQPGNRTLMASQGARSAGRFYDSHHTLSIENGGSWLSLRFNSELSPFVTTKWLRERESESGGRHSVEYQIRVLGLFAQSSSNVLMTRADIETAFKPRKIIGDDEPFGLVVLSDVALGEYRDDSVAIVAKVIGDADHGPDARRVEFIEIPICANDKNEIDLAGDLVNLVGKLSNATLYVDAGGVGATVCKLIERSGATVTRVNWGAPCFKNEYKARFYNLRACAMVRFRDAIRQGRVVLPQGISKKLREKIIDQGSRLPYHFSEAGGLRYVMESKENMRRDGIKSPDMIDAMSFIFLEGAAYMVAAGAASVATSLTESVLEKAEGLLADV</sequence>
<evidence type="ECO:0000313" key="1">
    <source>
        <dbReference type="EMBL" id="THF67521.1"/>
    </source>
</evidence>
<evidence type="ECO:0008006" key="3">
    <source>
        <dbReference type="Google" id="ProtNLM"/>
    </source>
</evidence>
<dbReference type="RefSeq" id="WP_136346927.1">
    <property type="nucleotide sequence ID" value="NZ_SSOC01000001.1"/>
</dbReference>
<accession>A0A4S4B5G2</accession>
<dbReference type="EMBL" id="SSOC01000001">
    <property type="protein sequence ID" value="THF67521.1"/>
    <property type="molecule type" value="Genomic_DNA"/>
</dbReference>